<evidence type="ECO:0000256" key="5">
    <source>
        <dbReference type="ARBA" id="ARBA00022490"/>
    </source>
</evidence>
<feature type="compositionally biased region" description="Low complexity" evidence="14">
    <location>
        <begin position="584"/>
        <end position="596"/>
    </location>
</feature>
<comment type="catalytic activity">
    <reaction evidence="12">
        <text>L-tyrosyl-[protein] + ATP = O-phospho-L-tyrosyl-[protein] + ADP + H(+)</text>
        <dbReference type="Rhea" id="RHEA:10596"/>
        <dbReference type="Rhea" id="RHEA-COMP:10136"/>
        <dbReference type="Rhea" id="RHEA-COMP:20101"/>
        <dbReference type="ChEBI" id="CHEBI:15378"/>
        <dbReference type="ChEBI" id="CHEBI:30616"/>
        <dbReference type="ChEBI" id="CHEBI:46858"/>
        <dbReference type="ChEBI" id="CHEBI:61978"/>
        <dbReference type="ChEBI" id="CHEBI:456216"/>
        <dbReference type="EC" id="2.7.10.1"/>
    </reaction>
</comment>
<dbReference type="Proteomes" id="UP001620645">
    <property type="component" value="Unassembled WGS sequence"/>
</dbReference>
<dbReference type="Gene3D" id="1.10.510.10">
    <property type="entry name" value="Transferase(Phosphotransferase) domain 1"/>
    <property type="match status" value="1"/>
</dbReference>
<dbReference type="Gene3D" id="4.10.680.10">
    <property type="entry name" value="Cdc42-like binding domain"/>
    <property type="match status" value="1"/>
</dbReference>
<evidence type="ECO:0000256" key="4">
    <source>
        <dbReference type="ARBA" id="ARBA00022443"/>
    </source>
</evidence>
<dbReference type="InterPro" id="IPR000719">
    <property type="entry name" value="Prot_kinase_dom"/>
</dbReference>
<evidence type="ECO:0000256" key="2">
    <source>
        <dbReference type="ARBA" id="ARBA00004496"/>
    </source>
</evidence>
<dbReference type="InterPro" id="IPR055175">
    <property type="entry name" value="ACK/TNK-like_SAM"/>
</dbReference>
<dbReference type="InterPro" id="IPR036028">
    <property type="entry name" value="SH3-like_dom_sf"/>
</dbReference>
<feature type="region of interest" description="Disordered" evidence="14">
    <location>
        <begin position="583"/>
        <end position="623"/>
    </location>
</feature>
<keyword evidence="8" id="KW-0418">Kinase</keyword>
<feature type="domain" description="UBA" evidence="16">
    <location>
        <begin position="919"/>
        <end position="961"/>
    </location>
</feature>
<dbReference type="PANTHER" id="PTHR24416">
    <property type="entry name" value="TYROSINE-PROTEIN KINASE RECEPTOR"/>
    <property type="match status" value="1"/>
</dbReference>
<name>A0ABD2HXK8_HETSC</name>
<protein>
    <recommendedName>
        <fullName evidence="3">non-specific protein-tyrosine kinase</fullName>
        <ecNumber evidence="3">2.7.10.2</ecNumber>
    </recommendedName>
</protein>
<keyword evidence="4" id="KW-0728">SH3 domain</keyword>
<dbReference type="Gene3D" id="3.30.200.20">
    <property type="entry name" value="Phosphorylase Kinase, domain 1"/>
    <property type="match status" value="1"/>
</dbReference>
<dbReference type="Pfam" id="PF22931">
    <property type="entry name" value="SAM_TNK"/>
    <property type="match status" value="1"/>
</dbReference>
<evidence type="ECO:0000259" key="16">
    <source>
        <dbReference type="PROSITE" id="PS50030"/>
    </source>
</evidence>
<dbReference type="FunFam" id="1.10.510.10:FF:000521">
    <property type="entry name" value="Tyrosine-protein kinase pr2"/>
    <property type="match status" value="1"/>
</dbReference>
<keyword evidence="6" id="KW-0808">Transferase</keyword>
<keyword evidence="7 13" id="KW-0547">Nucleotide-binding</keyword>
<dbReference type="PRINTS" id="PR00109">
    <property type="entry name" value="TYRKINASE"/>
</dbReference>
<evidence type="ECO:0000259" key="15">
    <source>
        <dbReference type="PROSITE" id="PS50011"/>
    </source>
</evidence>
<dbReference type="SUPFAM" id="SSF50044">
    <property type="entry name" value="SH3-domain"/>
    <property type="match status" value="1"/>
</dbReference>
<comment type="caution">
    <text evidence="17">The sequence shown here is derived from an EMBL/GenBank/DDBJ whole genome shotgun (WGS) entry which is preliminary data.</text>
</comment>
<dbReference type="GO" id="GO:0016020">
    <property type="term" value="C:membrane"/>
    <property type="evidence" value="ECO:0007669"/>
    <property type="project" value="UniProtKB-SubCell"/>
</dbReference>
<dbReference type="PROSITE" id="PS00107">
    <property type="entry name" value="PROTEIN_KINASE_ATP"/>
    <property type="match status" value="1"/>
</dbReference>
<evidence type="ECO:0000313" key="18">
    <source>
        <dbReference type="Proteomes" id="UP001620645"/>
    </source>
</evidence>
<evidence type="ECO:0000256" key="14">
    <source>
        <dbReference type="SAM" id="MobiDB-lite"/>
    </source>
</evidence>
<evidence type="ECO:0000256" key="7">
    <source>
        <dbReference type="ARBA" id="ARBA00022741"/>
    </source>
</evidence>
<keyword evidence="18" id="KW-1185">Reference proteome</keyword>
<evidence type="ECO:0000256" key="10">
    <source>
        <dbReference type="ARBA" id="ARBA00023137"/>
    </source>
</evidence>
<evidence type="ECO:0000256" key="9">
    <source>
        <dbReference type="ARBA" id="ARBA00022840"/>
    </source>
</evidence>
<feature type="domain" description="Protein kinase" evidence="15">
    <location>
        <begin position="113"/>
        <end position="376"/>
    </location>
</feature>
<evidence type="ECO:0000256" key="13">
    <source>
        <dbReference type="PROSITE-ProRule" id="PRU10141"/>
    </source>
</evidence>
<feature type="binding site" evidence="13">
    <location>
        <position position="145"/>
    </location>
    <ligand>
        <name>ATP</name>
        <dbReference type="ChEBI" id="CHEBI:30616"/>
    </ligand>
</feature>
<evidence type="ECO:0000256" key="11">
    <source>
        <dbReference type="ARBA" id="ARBA00047899"/>
    </source>
</evidence>
<dbReference type="InterPro" id="IPR017441">
    <property type="entry name" value="Protein_kinase_ATP_BS"/>
</dbReference>
<dbReference type="InterPro" id="IPR011009">
    <property type="entry name" value="Kinase-like_dom_sf"/>
</dbReference>
<dbReference type="Pfam" id="PF09027">
    <property type="entry name" value="GTPase_binding"/>
    <property type="match status" value="1"/>
</dbReference>
<dbReference type="InterPro" id="IPR020635">
    <property type="entry name" value="Tyr_kinase_cat_dom"/>
</dbReference>
<dbReference type="Pfam" id="PF07714">
    <property type="entry name" value="PK_Tyr_Ser-Thr"/>
    <property type="match status" value="1"/>
</dbReference>
<gene>
    <name evidence="17" type="ORF">niasHS_017626</name>
</gene>
<dbReference type="GO" id="GO:0005737">
    <property type="term" value="C:cytoplasm"/>
    <property type="evidence" value="ECO:0007669"/>
    <property type="project" value="UniProtKB-SubCell"/>
</dbReference>
<dbReference type="SMART" id="SM00165">
    <property type="entry name" value="UBA"/>
    <property type="match status" value="1"/>
</dbReference>
<evidence type="ECO:0000313" key="17">
    <source>
        <dbReference type="EMBL" id="KAL3072652.1"/>
    </source>
</evidence>
<comment type="catalytic activity">
    <reaction evidence="11">
        <text>L-threonyl-[protein] + ATP = O-phospho-L-threonyl-[protein] + ADP + H(+)</text>
        <dbReference type="Rhea" id="RHEA:46608"/>
        <dbReference type="Rhea" id="RHEA-COMP:11060"/>
        <dbReference type="Rhea" id="RHEA-COMP:11605"/>
        <dbReference type="ChEBI" id="CHEBI:15378"/>
        <dbReference type="ChEBI" id="CHEBI:30013"/>
        <dbReference type="ChEBI" id="CHEBI:30616"/>
        <dbReference type="ChEBI" id="CHEBI:61977"/>
        <dbReference type="ChEBI" id="CHEBI:456216"/>
        <dbReference type="EC" id="2.7.11.1"/>
    </reaction>
</comment>
<keyword evidence="5" id="KW-0963">Cytoplasm</keyword>
<evidence type="ECO:0000256" key="8">
    <source>
        <dbReference type="ARBA" id="ARBA00022777"/>
    </source>
</evidence>
<keyword evidence="9 13" id="KW-0067">ATP-binding</keyword>
<evidence type="ECO:0000256" key="12">
    <source>
        <dbReference type="ARBA" id="ARBA00051243"/>
    </source>
</evidence>
<dbReference type="PROSITE" id="PS50011">
    <property type="entry name" value="PROTEIN_KINASE_DOM"/>
    <property type="match status" value="1"/>
</dbReference>
<dbReference type="InterPro" id="IPR008266">
    <property type="entry name" value="Tyr_kinase_AS"/>
</dbReference>
<dbReference type="GO" id="GO:0004714">
    <property type="term" value="F:transmembrane receptor protein tyrosine kinase activity"/>
    <property type="evidence" value="ECO:0007669"/>
    <property type="project" value="UniProtKB-EC"/>
</dbReference>
<feature type="region of interest" description="Disordered" evidence="14">
    <location>
        <begin position="697"/>
        <end position="725"/>
    </location>
</feature>
<feature type="compositionally biased region" description="Polar residues" evidence="14">
    <location>
        <begin position="597"/>
        <end position="623"/>
    </location>
</feature>
<organism evidence="17 18">
    <name type="scientific">Heterodera schachtii</name>
    <name type="common">Sugarbeet cyst nematode worm</name>
    <name type="synonym">Tylenchus schachtii</name>
    <dbReference type="NCBI Taxonomy" id="97005"/>
    <lineage>
        <taxon>Eukaryota</taxon>
        <taxon>Metazoa</taxon>
        <taxon>Ecdysozoa</taxon>
        <taxon>Nematoda</taxon>
        <taxon>Chromadorea</taxon>
        <taxon>Rhabditida</taxon>
        <taxon>Tylenchina</taxon>
        <taxon>Tylenchomorpha</taxon>
        <taxon>Tylenchoidea</taxon>
        <taxon>Heteroderidae</taxon>
        <taxon>Heteroderinae</taxon>
        <taxon>Heterodera</taxon>
    </lineage>
</organism>
<evidence type="ECO:0000256" key="3">
    <source>
        <dbReference type="ARBA" id="ARBA00011903"/>
    </source>
</evidence>
<dbReference type="EC" id="2.7.10.2" evidence="3"/>
<dbReference type="InterPro" id="IPR050122">
    <property type="entry name" value="RTK"/>
</dbReference>
<dbReference type="PROSITE" id="PS50030">
    <property type="entry name" value="UBA"/>
    <property type="match status" value="1"/>
</dbReference>
<dbReference type="InterPro" id="IPR015940">
    <property type="entry name" value="UBA"/>
</dbReference>
<keyword evidence="10" id="KW-0829">Tyrosine-protein kinase</keyword>
<dbReference type="PROSITE" id="PS00109">
    <property type="entry name" value="PROTEIN_KINASE_TYR"/>
    <property type="match status" value="1"/>
</dbReference>
<dbReference type="PANTHER" id="PTHR24416:SF631">
    <property type="entry name" value="SERINE_THREONINE_TYROSINE KINASE 1"/>
    <property type="match status" value="1"/>
</dbReference>
<feature type="compositionally biased region" description="Polar residues" evidence="14">
    <location>
        <begin position="697"/>
        <end position="718"/>
    </location>
</feature>
<dbReference type="GO" id="GO:0004674">
    <property type="term" value="F:protein serine/threonine kinase activity"/>
    <property type="evidence" value="ECO:0007669"/>
    <property type="project" value="UniProtKB-EC"/>
</dbReference>
<dbReference type="GO" id="GO:0005524">
    <property type="term" value="F:ATP binding"/>
    <property type="evidence" value="ECO:0007669"/>
    <property type="project" value="UniProtKB-UniRule"/>
</dbReference>
<evidence type="ECO:0000256" key="1">
    <source>
        <dbReference type="ARBA" id="ARBA00004167"/>
    </source>
</evidence>
<dbReference type="FunFam" id="4.10.680.10:FF:000001">
    <property type="entry name" value="activated CDC42 kinase 1 isoform X1"/>
    <property type="match status" value="1"/>
</dbReference>
<comment type="subcellular location">
    <subcellularLocation>
        <location evidence="2">Cytoplasm</location>
    </subcellularLocation>
    <subcellularLocation>
        <location evidence="1">Membrane</location>
        <topology evidence="1">Single-pass membrane protein</topology>
    </subcellularLocation>
</comment>
<dbReference type="EMBL" id="JBICCN010000373">
    <property type="protein sequence ID" value="KAL3072652.1"/>
    <property type="molecule type" value="Genomic_DNA"/>
</dbReference>
<dbReference type="InterPro" id="IPR037085">
    <property type="entry name" value="Cdc42-bd-like_dom_sf"/>
</dbReference>
<dbReference type="AlphaFoldDB" id="A0ABD2HXK8"/>
<reference evidence="17 18" key="1">
    <citation type="submission" date="2024-10" db="EMBL/GenBank/DDBJ databases">
        <authorList>
            <person name="Kim D."/>
        </authorList>
    </citation>
    <scope>NUCLEOTIDE SEQUENCE [LARGE SCALE GENOMIC DNA]</scope>
    <source>
        <strain evidence="17">Taebaek</strain>
    </source>
</reference>
<sequence>MADEAEVDEELIDVLRETDLVKFQPMMVFDKQLTRIEHFRDVTDFELMSYGLSEPAVRRLRNAIDRKRKKRTKIFGGSKREKALIRLKKGPVEGGQNGMAFPSTAHLIAESEIHLMETLGEGHFSVVKRAIWNREDGAKMDCAVKILHEMSPAVRLDLASEISTMQRLRHQNLVQLFGVIFSEHIMMVIELCEDGSLLDRLRSQTKPRLLVTTLLNYAQQIASGMSFLESRKCLHRDLAARNVLLTHKEQVVKIGDFGLTRILKDNERLYIMSEPKKIPFSWSPPESLRFREFSHKSDVWAFGVTLWELFTFGEEPWAGHRAAEVLQFLESDLRLRMPDFCSREIYDIMKLCWQKEAEKRPKFLHLRTLLNDCQFMVMVCRSPNAETSKSQLNLSVGDELILIGQTDEEGIWYGQSVKSRNLGDFPRNKVSVKCATQPQTVKSAVNSSDYKKNISRPVAGSFIHTGHGDIRENKCWGHVDYIDEIYLKNPLITQNSVANSEQKMAIVPSLLMLDQKQYGLPLPGQQNELANPSQMPNELTDHQRKDCGQKLAAEVTLEIGSRGNSANELNSHRHSTAIEWLSDGQSQQMGTKQSQQRMEQQKNQQIPFEHSQQQKSSSDKCASLPQNEIVAVSKSKYDSAISIPRPNRFSNFRLTPPSISAGNFPPKITTVASMPSVISTSTNKTEPTTTKNVHLLTKQQRPSSAHSLNGKETAQKPQRGTDDPFLVKDDVKTLASKLRYNDVHKANEFFAIDQSKSKNNWTNLLTDWTANDLKFEEVRRQQSSSNVAVVQPFLNNQNEVEAVQDQCPPVKPAGSLLPPPSDLLLSGLGISSAQIRLSDHLKCQPLFDISVTTNFDLFKPRTNNRQEKAEQRQKEATAVSLSELDTDALLNRVKVGADFASFEQCRQILWRNAFDVEATIRQLKIEKLIEMGLATDRSLALSALDLEEWDVNAAANRLCCS</sequence>
<accession>A0ABD2HXK8</accession>
<evidence type="ECO:0000256" key="6">
    <source>
        <dbReference type="ARBA" id="ARBA00022679"/>
    </source>
</evidence>
<dbReference type="GO" id="GO:0004715">
    <property type="term" value="F:non-membrane spanning protein tyrosine kinase activity"/>
    <property type="evidence" value="ECO:0007669"/>
    <property type="project" value="UniProtKB-EC"/>
</dbReference>
<dbReference type="InterPro" id="IPR001245">
    <property type="entry name" value="Ser-Thr/Tyr_kinase_cat_dom"/>
</dbReference>
<proteinExistence type="predicted"/>
<dbReference type="InterPro" id="IPR015116">
    <property type="entry name" value="Cdc42-bd-like"/>
</dbReference>
<dbReference type="SMART" id="SM00219">
    <property type="entry name" value="TyrKc"/>
    <property type="match status" value="1"/>
</dbReference>
<dbReference type="SUPFAM" id="SSF56112">
    <property type="entry name" value="Protein kinase-like (PK-like)"/>
    <property type="match status" value="1"/>
</dbReference>